<dbReference type="AlphaFoldDB" id="M5GDY4"/>
<reference evidence="2 3" key="1">
    <citation type="journal article" date="2012" name="Science">
        <title>The Paleozoic origin of enzymatic lignin decomposition reconstructed from 31 fungal genomes.</title>
        <authorList>
            <person name="Floudas D."/>
            <person name="Binder M."/>
            <person name="Riley R."/>
            <person name="Barry K."/>
            <person name="Blanchette R.A."/>
            <person name="Henrissat B."/>
            <person name="Martinez A.T."/>
            <person name="Otillar R."/>
            <person name="Spatafora J.W."/>
            <person name="Yadav J.S."/>
            <person name="Aerts A."/>
            <person name="Benoit I."/>
            <person name="Boyd A."/>
            <person name="Carlson A."/>
            <person name="Copeland A."/>
            <person name="Coutinho P.M."/>
            <person name="de Vries R.P."/>
            <person name="Ferreira P."/>
            <person name="Findley K."/>
            <person name="Foster B."/>
            <person name="Gaskell J."/>
            <person name="Glotzer D."/>
            <person name="Gorecki P."/>
            <person name="Heitman J."/>
            <person name="Hesse C."/>
            <person name="Hori C."/>
            <person name="Igarashi K."/>
            <person name="Jurgens J.A."/>
            <person name="Kallen N."/>
            <person name="Kersten P."/>
            <person name="Kohler A."/>
            <person name="Kuees U."/>
            <person name="Kumar T.K.A."/>
            <person name="Kuo A."/>
            <person name="LaButti K."/>
            <person name="Larrondo L.F."/>
            <person name="Lindquist E."/>
            <person name="Ling A."/>
            <person name="Lombard V."/>
            <person name="Lucas S."/>
            <person name="Lundell T."/>
            <person name="Martin R."/>
            <person name="McLaughlin D.J."/>
            <person name="Morgenstern I."/>
            <person name="Morin E."/>
            <person name="Murat C."/>
            <person name="Nagy L.G."/>
            <person name="Nolan M."/>
            <person name="Ohm R.A."/>
            <person name="Patyshakuliyeva A."/>
            <person name="Rokas A."/>
            <person name="Ruiz-Duenas F.J."/>
            <person name="Sabat G."/>
            <person name="Salamov A."/>
            <person name="Samejima M."/>
            <person name="Schmutz J."/>
            <person name="Slot J.C."/>
            <person name="St John F."/>
            <person name="Stenlid J."/>
            <person name="Sun H."/>
            <person name="Sun S."/>
            <person name="Syed K."/>
            <person name="Tsang A."/>
            <person name="Wiebenga A."/>
            <person name="Young D."/>
            <person name="Pisabarro A."/>
            <person name="Eastwood D.C."/>
            <person name="Martin F."/>
            <person name="Cullen D."/>
            <person name="Grigoriev I.V."/>
            <person name="Hibbett D.S."/>
        </authorList>
    </citation>
    <scope>NUCLEOTIDE SEQUENCE [LARGE SCALE GENOMIC DNA]</scope>
    <source>
        <strain evidence="2 3">DJM-731 SS1</strain>
    </source>
</reference>
<evidence type="ECO:0000313" key="3">
    <source>
        <dbReference type="Proteomes" id="UP000030653"/>
    </source>
</evidence>
<sequence>MTLFHLLKRKTDTASPSVHSTDLPSPSATAYTHPTSPTTSARPPRSSIPLPNPTSGKRPPPPKLLDLPPPPVLYGETKRPGSPFRRAFAAAAIGVGGPGTQGTPRSGTG</sequence>
<evidence type="ECO:0000256" key="1">
    <source>
        <dbReference type="SAM" id="MobiDB-lite"/>
    </source>
</evidence>
<keyword evidence="3" id="KW-1185">Reference proteome</keyword>
<dbReference type="HOGENOM" id="CLU_2190151_0_0_1"/>
<dbReference type="GeneID" id="63687601"/>
<dbReference type="RefSeq" id="XP_040629697.1">
    <property type="nucleotide sequence ID" value="XM_040772539.1"/>
</dbReference>
<name>M5GDY4_DACPD</name>
<organism evidence="2 3">
    <name type="scientific">Dacryopinax primogenitus (strain DJM 731)</name>
    <name type="common">Brown rot fungus</name>
    <dbReference type="NCBI Taxonomy" id="1858805"/>
    <lineage>
        <taxon>Eukaryota</taxon>
        <taxon>Fungi</taxon>
        <taxon>Dikarya</taxon>
        <taxon>Basidiomycota</taxon>
        <taxon>Agaricomycotina</taxon>
        <taxon>Dacrymycetes</taxon>
        <taxon>Dacrymycetales</taxon>
        <taxon>Dacrymycetaceae</taxon>
        <taxon>Dacryopinax</taxon>
    </lineage>
</organism>
<accession>M5GDY4</accession>
<feature type="compositionally biased region" description="Polar residues" evidence="1">
    <location>
        <begin position="13"/>
        <end position="30"/>
    </location>
</feature>
<feature type="compositionally biased region" description="Low complexity" evidence="1">
    <location>
        <begin position="32"/>
        <end position="47"/>
    </location>
</feature>
<feature type="region of interest" description="Disordered" evidence="1">
    <location>
        <begin position="1"/>
        <end position="83"/>
    </location>
</feature>
<feature type="non-terminal residue" evidence="2">
    <location>
        <position position="109"/>
    </location>
</feature>
<dbReference type="Proteomes" id="UP000030653">
    <property type="component" value="Unassembled WGS sequence"/>
</dbReference>
<evidence type="ECO:0000313" key="2">
    <source>
        <dbReference type="EMBL" id="EJU02803.1"/>
    </source>
</evidence>
<protein>
    <submittedName>
        <fullName evidence="2">Uncharacterized protein</fullName>
    </submittedName>
</protein>
<feature type="compositionally biased region" description="Pro residues" evidence="1">
    <location>
        <begin position="58"/>
        <end position="72"/>
    </location>
</feature>
<proteinExistence type="predicted"/>
<dbReference type="EMBL" id="JH795861">
    <property type="protein sequence ID" value="EJU02803.1"/>
    <property type="molecule type" value="Genomic_DNA"/>
</dbReference>
<gene>
    <name evidence="2" type="ORF">DACRYDRAFT_21757</name>
</gene>